<gene>
    <name evidence="2" type="ORF">CTI12_AA547160</name>
</gene>
<dbReference type="InterPro" id="IPR000719">
    <property type="entry name" value="Prot_kinase_dom"/>
</dbReference>
<evidence type="ECO:0000259" key="1">
    <source>
        <dbReference type="PROSITE" id="PS50011"/>
    </source>
</evidence>
<dbReference type="Gene3D" id="1.10.510.10">
    <property type="entry name" value="Transferase(Phosphotransferase) domain 1"/>
    <property type="match status" value="1"/>
</dbReference>
<feature type="domain" description="Protein kinase" evidence="1">
    <location>
        <begin position="1"/>
        <end position="196"/>
    </location>
</feature>
<evidence type="ECO:0000313" key="2">
    <source>
        <dbReference type="EMBL" id="PWA42185.1"/>
    </source>
</evidence>
<accession>A0A2U1KZK3</accession>
<keyword evidence="2" id="KW-0418">Kinase</keyword>
<organism evidence="2 3">
    <name type="scientific">Artemisia annua</name>
    <name type="common">Sweet wormwood</name>
    <dbReference type="NCBI Taxonomy" id="35608"/>
    <lineage>
        <taxon>Eukaryota</taxon>
        <taxon>Viridiplantae</taxon>
        <taxon>Streptophyta</taxon>
        <taxon>Embryophyta</taxon>
        <taxon>Tracheophyta</taxon>
        <taxon>Spermatophyta</taxon>
        <taxon>Magnoliopsida</taxon>
        <taxon>eudicotyledons</taxon>
        <taxon>Gunneridae</taxon>
        <taxon>Pentapetalae</taxon>
        <taxon>asterids</taxon>
        <taxon>campanulids</taxon>
        <taxon>Asterales</taxon>
        <taxon>Asteraceae</taxon>
        <taxon>Asteroideae</taxon>
        <taxon>Anthemideae</taxon>
        <taxon>Artemisiinae</taxon>
        <taxon>Artemisia</taxon>
    </lineage>
</organism>
<dbReference type="GO" id="GO:0005524">
    <property type="term" value="F:ATP binding"/>
    <property type="evidence" value="ECO:0007669"/>
    <property type="project" value="InterPro"/>
</dbReference>
<dbReference type="SUPFAM" id="SSF56112">
    <property type="entry name" value="Protein kinase-like (PK-like)"/>
    <property type="match status" value="1"/>
</dbReference>
<keyword evidence="3" id="KW-1185">Reference proteome</keyword>
<dbReference type="STRING" id="35608.A0A2U1KZK3"/>
<dbReference type="OrthoDB" id="4062651at2759"/>
<dbReference type="AlphaFoldDB" id="A0A2U1KZK3"/>
<comment type="caution">
    <text evidence="2">The sequence shown here is derived from an EMBL/GenBank/DDBJ whole genome shotgun (WGS) entry which is preliminary data.</text>
</comment>
<name>A0A2U1KZK3_ARTAN</name>
<dbReference type="Proteomes" id="UP000245207">
    <property type="component" value="Unassembled WGS sequence"/>
</dbReference>
<dbReference type="InterPro" id="IPR050823">
    <property type="entry name" value="Plant_Ser_Thr_Prot_Kinase"/>
</dbReference>
<dbReference type="Pfam" id="PF00069">
    <property type="entry name" value="Pkinase"/>
    <property type="match status" value="1"/>
</dbReference>
<dbReference type="GO" id="GO:0004672">
    <property type="term" value="F:protein kinase activity"/>
    <property type="evidence" value="ECO:0007669"/>
    <property type="project" value="InterPro"/>
</dbReference>
<proteinExistence type="predicted"/>
<evidence type="ECO:0000313" key="3">
    <source>
        <dbReference type="Proteomes" id="UP000245207"/>
    </source>
</evidence>
<keyword evidence="2" id="KW-0808">Transferase</keyword>
<reference evidence="2 3" key="1">
    <citation type="journal article" date="2018" name="Mol. Plant">
        <title>The genome of Artemisia annua provides insight into the evolution of Asteraceae family and artemisinin biosynthesis.</title>
        <authorList>
            <person name="Shen Q."/>
            <person name="Zhang L."/>
            <person name="Liao Z."/>
            <person name="Wang S."/>
            <person name="Yan T."/>
            <person name="Shi P."/>
            <person name="Liu M."/>
            <person name="Fu X."/>
            <person name="Pan Q."/>
            <person name="Wang Y."/>
            <person name="Lv Z."/>
            <person name="Lu X."/>
            <person name="Zhang F."/>
            <person name="Jiang W."/>
            <person name="Ma Y."/>
            <person name="Chen M."/>
            <person name="Hao X."/>
            <person name="Li L."/>
            <person name="Tang Y."/>
            <person name="Lv G."/>
            <person name="Zhou Y."/>
            <person name="Sun X."/>
            <person name="Brodelius P.E."/>
            <person name="Rose J.K.C."/>
            <person name="Tang K."/>
        </authorList>
    </citation>
    <scope>NUCLEOTIDE SEQUENCE [LARGE SCALE GENOMIC DNA]</scope>
    <source>
        <strain evidence="3">cv. Huhao1</strain>
        <tissue evidence="2">Leaf</tissue>
    </source>
</reference>
<sequence>MRLNIAQDVARGLAHLHEHKIIFQVFKSSNIFSDDQGNAKISYFDLTWTSQGEDLADVFTKMVETTGYAAPECSSTTRKSRTGEETFGGDAPVLCRGKCFKPKSDTWSYGVFLYELITGRAPLDMNRPQNEQKLLEWVKPHVDSKRFELITDTRLKGNYPPKQVHMLSRIANKCLAKNPNSRPNMSKVLKMVNKIIVPSQVNCPAPPLKSPAPVIAHKLKNGFICTNKGRKTICLPRIHPSKL</sequence>
<protein>
    <submittedName>
        <fullName evidence="2">Protein kinase, ATP binding site-containing protein</fullName>
    </submittedName>
</protein>
<dbReference type="PANTHER" id="PTHR45621">
    <property type="entry name" value="OS01G0588500 PROTEIN-RELATED"/>
    <property type="match status" value="1"/>
</dbReference>
<dbReference type="PROSITE" id="PS50011">
    <property type="entry name" value="PROTEIN_KINASE_DOM"/>
    <property type="match status" value="1"/>
</dbReference>
<dbReference type="InterPro" id="IPR011009">
    <property type="entry name" value="Kinase-like_dom_sf"/>
</dbReference>
<dbReference type="SMART" id="SM00220">
    <property type="entry name" value="S_TKc"/>
    <property type="match status" value="1"/>
</dbReference>
<dbReference type="EMBL" id="PKPP01012564">
    <property type="protein sequence ID" value="PWA42185.1"/>
    <property type="molecule type" value="Genomic_DNA"/>
</dbReference>